<feature type="transmembrane region" description="Helical" evidence="4">
    <location>
        <begin position="40"/>
        <end position="60"/>
    </location>
</feature>
<evidence type="ECO:0000256" key="1">
    <source>
        <dbReference type="ARBA" id="ARBA00023015"/>
    </source>
</evidence>
<keyword evidence="7" id="KW-1185">Reference proteome</keyword>
<dbReference type="Gene3D" id="1.10.10.10">
    <property type="entry name" value="Winged helix-like DNA-binding domain superfamily/Winged helix DNA-binding domain"/>
    <property type="match status" value="1"/>
</dbReference>
<evidence type="ECO:0000313" key="6">
    <source>
        <dbReference type="EMBL" id="SHE43474.1"/>
    </source>
</evidence>
<dbReference type="AlphaFoldDB" id="A0A1M4TGK6"/>
<keyword evidence="1" id="KW-0805">Transcription regulation</keyword>
<feature type="transmembrane region" description="Helical" evidence="4">
    <location>
        <begin position="183"/>
        <end position="204"/>
    </location>
</feature>
<dbReference type="GO" id="GO:0003677">
    <property type="term" value="F:DNA binding"/>
    <property type="evidence" value="ECO:0007669"/>
    <property type="project" value="UniProtKB-KW"/>
</dbReference>
<dbReference type="SUPFAM" id="SSF46894">
    <property type="entry name" value="C-terminal effector domain of the bipartite response regulators"/>
    <property type="match status" value="1"/>
</dbReference>
<keyword evidence="2" id="KW-0238">DNA-binding</keyword>
<dbReference type="InterPro" id="IPR000792">
    <property type="entry name" value="Tscrpt_reg_LuxR_C"/>
</dbReference>
<dbReference type="CDD" id="cd06170">
    <property type="entry name" value="LuxR_C_like"/>
    <property type="match status" value="1"/>
</dbReference>
<evidence type="ECO:0000256" key="2">
    <source>
        <dbReference type="ARBA" id="ARBA00023125"/>
    </source>
</evidence>
<name>A0A1M4TGK6_9FLAO</name>
<proteinExistence type="predicted"/>
<keyword evidence="4" id="KW-0812">Transmembrane</keyword>
<evidence type="ECO:0000256" key="4">
    <source>
        <dbReference type="SAM" id="Phobius"/>
    </source>
</evidence>
<dbReference type="SMART" id="SM00421">
    <property type="entry name" value="HTH_LUXR"/>
    <property type="match status" value="1"/>
</dbReference>
<dbReference type="PROSITE" id="PS50043">
    <property type="entry name" value="HTH_LUXR_2"/>
    <property type="match status" value="1"/>
</dbReference>
<feature type="transmembrane region" description="Helical" evidence="4">
    <location>
        <begin position="210"/>
        <end position="229"/>
    </location>
</feature>
<protein>
    <submittedName>
        <fullName evidence="6">Regulatory protein, luxR family</fullName>
    </submittedName>
</protein>
<reference evidence="7" key="1">
    <citation type="submission" date="2016-11" db="EMBL/GenBank/DDBJ databases">
        <authorList>
            <person name="Varghese N."/>
            <person name="Submissions S."/>
        </authorList>
    </citation>
    <scope>NUCLEOTIDE SEQUENCE [LARGE SCALE GENOMIC DNA]</scope>
    <source>
        <strain evidence="7">DSM 17539</strain>
    </source>
</reference>
<accession>A0A1M4TGK6</accession>
<evidence type="ECO:0000256" key="3">
    <source>
        <dbReference type="ARBA" id="ARBA00023163"/>
    </source>
</evidence>
<sequence length="315" mass="36540">MLSLTFIVIFIFCAAIASACILVAHQFITTYNTEFHRNYFYFLATFFSFAFYGIWAPIIMRVILTSIDVDRNTMETVTNFIPVLGVPFLLISWFMLVKMGFSLVAMKSNNRAIRIYLIFLAIVIVVASGIYFFKNNLLVFSTTHVIYTEMAIFVGLELGYMFLFAGIVWHYLKRQKRAHKKIVARFVLLMVLALLFRLGVLPFAFSSPWIIAPLILMYFISNFAPLLYLKLNSHLLFVPLHSENPNQDKKELIYRKYDISNREKEVIEQICMGKTNQQIADELCISLQTVKDHTHRIYTKIGIKSRMKLVQMVNG</sequence>
<gene>
    <name evidence="6" type="ORF">SAMN03080594_101247</name>
</gene>
<dbReference type="PRINTS" id="PR00038">
    <property type="entry name" value="HTHLUXR"/>
</dbReference>
<organism evidence="6 7">
    <name type="scientific">Arenibacter palladensis</name>
    <dbReference type="NCBI Taxonomy" id="237373"/>
    <lineage>
        <taxon>Bacteria</taxon>
        <taxon>Pseudomonadati</taxon>
        <taxon>Bacteroidota</taxon>
        <taxon>Flavobacteriia</taxon>
        <taxon>Flavobacteriales</taxon>
        <taxon>Flavobacteriaceae</taxon>
        <taxon>Arenibacter</taxon>
    </lineage>
</organism>
<dbReference type="InterPro" id="IPR016032">
    <property type="entry name" value="Sig_transdc_resp-reg_C-effctor"/>
</dbReference>
<feature type="transmembrane region" description="Helical" evidence="4">
    <location>
        <begin position="145"/>
        <end position="171"/>
    </location>
</feature>
<dbReference type="GO" id="GO:0006355">
    <property type="term" value="P:regulation of DNA-templated transcription"/>
    <property type="evidence" value="ECO:0007669"/>
    <property type="project" value="InterPro"/>
</dbReference>
<dbReference type="PANTHER" id="PTHR44688:SF16">
    <property type="entry name" value="DNA-BINDING TRANSCRIPTIONAL ACTIVATOR DEVR_DOSR"/>
    <property type="match status" value="1"/>
</dbReference>
<dbReference type="Proteomes" id="UP000184406">
    <property type="component" value="Unassembled WGS sequence"/>
</dbReference>
<feature type="transmembrane region" description="Helical" evidence="4">
    <location>
        <begin position="113"/>
        <end position="133"/>
    </location>
</feature>
<evidence type="ECO:0000259" key="5">
    <source>
        <dbReference type="PROSITE" id="PS50043"/>
    </source>
</evidence>
<dbReference type="Pfam" id="PF00196">
    <property type="entry name" value="GerE"/>
    <property type="match status" value="1"/>
</dbReference>
<evidence type="ECO:0000313" key="7">
    <source>
        <dbReference type="Proteomes" id="UP000184406"/>
    </source>
</evidence>
<dbReference type="EMBL" id="FQUX01000001">
    <property type="protein sequence ID" value="SHE43474.1"/>
    <property type="molecule type" value="Genomic_DNA"/>
</dbReference>
<keyword evidence="4" id="KW-1133">Transmembrane helix</keyword>
<dbReference type="PROSITE" id="PS00622">
    <property type="entry name" value="HTH_LUXR_1"/>
    <property type="match status" value="1"/>
</dbReference>
<dbReference type="PANTHER" id="PTHR44688">
    <property type="entry name" value="DNA-BINDING TRANSCRIPTIONAL ACTIVATOR DEVR_DOSR"/>
    <property type="match status" value="1"/>
</dbReference>
<dbReference type="InterPro" id="IPR036388">
    <property type="entry name" value="WH-like_DNA-bd_sf"/>
</dbReference>
<feature type="transmembrane region" description="Helical" evidence="4">
    <location>
        <begin position="80"/>
        <end position="101"/>
    </location>
</feature>
<feature type="domain" description="HTH luxR-type" evidence="5">
    <location>
        <begin position="252"/>
        <end position="315"/>
    </location>
</feature>
<feature type="transmembrane region" description="Helical" evidence="4">
    <location>
        <begin position="6"/>
        <end position="28"/>
    </location>
</feature>
<keyword evidence="4" id="KW-0472">Membrane</keyword>
<keyword evidence="3" id="KW-0804">Transcription</keyword>